<dbReference type="InterPro" id="IPR045121">
    <property type="entry name" value="CoAse"/>
</dbReference>
<evidence type="ECO:0000313" key="9">
    <source>
        <dbReference type="Proteomes" id="UP001562065"/>
    </source>
</evidence>
<sequence length="201" mass="22814">MQVIDHIQRGLQDYRQQDYPGVLPEAAILMPFTDAPDPELILTVRSQYMPTHAGEVAFPGGRRHLEDADLLATALRESNEEVGLAPDEVRVLGQLSAIPSRFGMKVTPFVGVVRPDVELVAEPGEIASIFRVPWQFFMEEKPQFTPGEVSVYGRVLRMPNYYFEGHRIWGLTAFMILDLLNHVFDAGIEYIDHDVYQRNKS</sequence>
<keyword evidence="3" id="KW-0479">Metal-binding</keyword>
<evidence type="ECO:0000259" key="7">
    <source>
        <dbReference type="PROSITE" id="PS51462"/>
    </source>
</evidence>
<evidence type="ECO:0000256" key="3">
    <source>
        <dbReference type="ARBA" id="ARBA00022723"/>
    </source>
</evidence>
<protein>
    <submittedName>
        <fullName evidence="8">CoA pyrophosphatase</fullName>
        <ecNumber evidence="8">3.6.1.55</ecNumber>
    </submittedName>
</protein>
<dbReference type="SUPFAM" id="SSF55811">
    <property type="entry name" value="Nudix"/>
    <property type="match status" value="1"/>
</dbReference>
<dbReference type="Pfam" id="PF00293">
    <property type="entry name" value="NUDIX"/>
    <property type="match status" value="1"/>
</dbReference>
<feature type="domain" description="Nudix hydrolase" evidence="7">
    <location>
        <begin position="22"/>
        <end position="155"/>
    </location>
</feature>
<keyword evidence="4 8" id="KW-0378">Hydrolase</keyword>
<evidence type="ECO:0000256" key="6">
    <source>
        <dbReference type="ARBA" id="ARBA00023211"/>
    </source>
</evidence>
<comment type="caution">
    <text evidence="8">The sequence shown here is derived from an EMBL/GenBank/DDBJ whole genome shotgun (WGS) entry which is preliminary data.</text>
</comment>
<dbReference type="PANTHER" id="PTHR12992:SF11">
    <property type="entry name" value="MITOCHONDRIAL COENZYME A DIPHOSPHATASE NUDT8"/>
    <property type="match status" value="1"/>
</dbReference>
<evidence type="ECO:0000256" key="4">
    <source>
        <dbReference type="ARBA" id="ARBA00022801"/>
    </source>
</evidence>
<dbReference type="CDD" id="cd03426">
    <property type="entry name" value="NUDIX_CoAse_Nudt7"/>
    <property type="match status" value="1"/>
</dbReference>
<dbReference type="Proteomes" id="UP001562065">
    <property type="component" value="Unassembled WGS sequence"/>
</dbReference>
<dbReference type="RefSeq" id="WP_369455955.1">
    <property type="nucleotide sequence ID" value="NZ_JBGCUO010000001.1"/>
</dbReference>
<keyword evidence="5" id="KW-0460">Magnesium</keyword>
<proteinExistence type="predicted"/>
<keyword evidence="6" id="KW-0464">Manganese</keyword>
<dbReference type="InterPro" id="IPR000086">
    <property type="entry name" value="NUDIX_hydrolase_dom"/>
</dbReference>
<dbReference type="GO" id="GO:0035539">
    <property type="term" value="F:8-oxo-7,8-dihydrodeoxyguanosine triphosphate pyrophosphatase activity"/>
    <property type="evidence" value="ECO:0007669"/>
    <property type="project" value="UniProtKB-EC"/>
</dbReference>
<organism evidence="8 9">
    <name type="scientific">Isoalcanivorax beigongshangi</name>
    <dbReference type="NCBI Taxonomy" id="3238810"/>
    <lineage>
        <taxon>Bacteria</taxon>
        <taxon>Pseudomonadati</taxon>
        <taxon>Pseudomonadota</taxon>
        <taxon>Gammaproteobacteria</taxon>
        <taxon>Oceanospirillales</taxon>
        <taxon>Alcanivoracaceae</taxon>
        <taxon>Isoalcanivorax</taxon>
    </lineage>
</organism>
<reference evidence="8 9" key="1">
    <citation type="submission" date="2024-07" db="EMBL/GenBank/DDBJ databases">
        <authorList>
            <person name="Ren Q."/>
        </authorList>
    </citation>
    <scope>NUCLEOTIDE SEQUENCE [LARGE SCALE GENOMIC DNA]</scope>
    <source>
        <strain evidence="8 9">REN37</strain>
    </source>
</reference>
<dbReference type="PANTHER" id="PTHR12992">
    <property type="entry name" value="NUDIX HYDROLASE"/>
    <property type="match status" value="1"/>
</dbReference>
<accession>A0ABV4AL04</accession>
<dbReference type="EMBL" id="JBGCUO010000001">
    <property type="protein sequence ID" value="MEY1662726.1"/>
    <property type="molecule type" value="Genomic_DNA"/>
</dbReference>
<dbReference type="Gene3D" id="3.90.79.10">
    <property type="entry name" value="Nucleoside Triphosphate Pyrophosphohydrolase"/>
    <property type="match status" value="1"/>
</dbReference>
<evidence type="ECO:0000256" key="5">
    <source>
        <dbReference type="ARBA" id="ARBA00022842"/>
    </source>
</evidence>
<dbReference type="PROSITE" id="PS51462">
    <property type="entry name" value="NUDIX"/>
    <property type="match status" value="1"/>
</dbReference>
<name>A0ABV4AL04_9GAMM</name>
<comment type="cofactor">
    <cofactor evidence="2">
        <name>Mg(2+)</name>
        <dbReference type="ChEBI" id="CHEBI:18420"/>
    </cofactor>
</comment>
<evidence type="ECO:0000313" key="8">
    <source>
        <dbReference type="EMBL" id="MEY1662726.1"/>
    </source>
</evidence>
<gene>
    <name evidence="8" type="ORF">AB5I84_11250</name>
</gene>
<evidence type="ECO:0000256" key="2">
    <source>
        <dbReference type="ARBA" id="ARBA00001946"/>
    </source>
</evidence>
<comment type="cofactor">
    <cofactor evidence="1">
        <name>Mn(2+)</name>
        <dbReference type="ChEBI" id="CHEBI:29035"/>
    </cofactor>
</comment>
<evidence type="ECO:0000256" key="1">
    <source>
        <dbReference type="ARBA" id="ARBA00001936"/>
    </source>
</evidence>
<dbReference type="InterPro" id="IPR015797">
    <property type="entry name" value="NUDIX_hydrolase-like_dom_sf"/>
</dbReference>
<keyword evidence="9" id="KW-1185">Reference proteome</keyword>
<dbReference type="EC" id="3.6.1.55" evidence="8"/>